<proteinExistence type="predicted"/>
<gene>
    <name evidence="2" type="ORF">CEE75_05590</name>
</gene>
<dbReference type="InterPro" id="IPR006944">
    <property type="entry name" value="Phage/GTA_portal"/>
</dbReference>
<dbReference type="NCBIfam" id="TIGR01537">
    <property type="entry name" value="portal_HK97"/>
    <property type="match status" value="1"/>
</dbReference>
<organism evidence="2 3">
    <name type="scientific">Lactobacillus crispatus</name>
    <dbReference type="NCBI Taxonomy" id="47770"/>
    <lineage>
        <taxon>Bacteria</taxon>
        <taxon>Bacillati</taxon>
        <taxon>Bacillota</taxon>
        <taxon>Bacilli</taxon>
        <taxon>Lactobacillales</taxon>
        <taxon>Lactobacillaceae</taxon>
        <taxon>Lactobacillus</taxon>
    </lineage>
</organism>
<protein>
    <submittedName>
        <fullName evidence="2">Phage portal protein</fullName>
    </submittedName>
</protein>
<evidence type="ECO:0000256" key="1">
    <source>
        <dbReference type="SAM" id="MobiDB-lite"/>
    </source>
</evidence>
<feature type="region of interest" description="Disordered" evidence="1">
    <location>
        <begin position="360"/>
        <end position="380"/>
    </location>
</feature>
<name>A0A4R6CTE1_9LACO</name>
<reference evidence="2 3" key="1">
    <citation type="submission" date="2017-06" db="EMBL/GenBank/DDBJ databases">
        <authorList>
            <person name="Swanenburg J."/>
            <person name="Kort R."/>
        </authorList>
    </citation>
    <scope>NUCLEOTIDE SEQUENCE [LARGE SCALE GENOMIC DNA]</scope>
    <source>
        <strain evidence="2 3">RL05</strain>
    </source>
</reference>
<comment type="caution">
    <text evidence="2">The sequence shown here is derived from an EMBL/GenBank/DDBJ whole genome shotgun (WGS) entry which is preliminary data.</text>
</comment>
<dbReference type="Pfam" id="PF04860">
    <property type="entry name" value="Phage_portal"/>
    <property type="match status" value="1"/>
</dbReference>
<sequence length="380" mass="41708">MKSETSKQSLTLSDDDIVDFLTGKSSGKYVSATEALKNSDIFSLISQLSADLALVKYQADTSRAQSLLNNPSKTSNGFSFWQGMFAQLLLDGNAYAYRWRNVNGVDLYWEFLKPSQVQVELLQDGSGLVYDVNFDEPSIGYVQNISQNDMIHFRLMSNSGGKVGISPLTALTNELSIKDSSNRLTLHALDQSIEAPGILTIQGGGLLNWKKKAARSREFVRQANNSNYGPIVLDDLESYQPLEVKSDVAKLLSQADWTGKQIAKVYGIPDSYINGQGDQQSSLTQIGGQYAKSLNRYVGVIEGELENKLNAEITSDIRPAIDAMGDDFATTISNLISSGTLSENQGRYILQQYGYLPMNLPNEGGENRNEESSNEGRSSS</sequence>
<evidence type="ECO:0000313" key="3">
    <source>
        <dbReference type="Proteomes" id="UP000295195"/>
    </source>
</evidence>
<dbReference type="InterPro" id="IPR006427">
    <property type="entry name" value="Portal_HK97"/>
</dbReference>
<accession>A0A4R6CTE1</accession>
<evidence type="ECO:0000313" key="2">
    <source>
        <dbReference type="EMBL" id="TDN31683.1"/>
    </source>
</evidence>
<dbReference type="AlphaFoldDB" id="A0A4R6CTE1"/>
<dbReference type="Proteomes" id="UP000295195">
    <property type="component" value="Unassembled WGS sequence"/>
</dbReference>
<dbReference type="EMBL" id="NKLP01000099">
    <property type="protein sequence ID" value="TDN31683.1"/>
    <property type="molecule type" value="Genomic_DNA"/>
</dbReference>